<dbReference type="AlphaFoldDB" id="A0A1X2HH20"/>
<name>A0A1X2HH20_SYNRA</name>
<dbReference type="EMBL" id="MCGN01000004">
    <property type="protein sequence ID" value="ORY98208.1"/>
    <property type="molecule type" value="Genomic_DNA"/>
</dbReference>
<comment type="caution">
    <text evidence="1">The sequence shown here is derived from an EMBL/GenBank/DDBJ whole genome shotgun (WGS) entry which is preliminary data.</text>
</comment>
<dbReference type="InParanoid" id="A0A1X2HH20"/>
<sequence>MDQSKAASWVVLDSEIESPLRSCQMGHPWKICSIFKRAHIGKGCHSQEYRLLSILEYVIESADDWQPDDSEMTVYRRVATVMDYLFRSTDVKLMDGESASQCTKSARQYMENIFGGSIPDTAHGRKIDLILKRANNGGDIELSSNEFKRQRVSSTCALAQQCKNLRTKWCHSCPPGGNRQPAPPSTIKTAIDNYHPPSPCSCNGLDRQRGLSLHVGKRRGCIRSDKLCILRLPQCMKDVATIATFKPALEALFRY</sequence>
<organism evidence="1 2">
    <name type="scientific">Syncephalastrum racemosum</name>
    <name type="common">Filamentous fungus</name>
    <dbReference type="NCBI Taxonomy" id="13706"/>
    <lineage>
        <taxon>Eukaryota</taxon>
        <taxon>Fungi</taxon>
        <taxon>Fungi incertae sedis</taxon>
        <taxon>Mucoromycota</taxon>
        <taxon>Mucoromycotina</taxon>
        <taxon>Mucoromycetes</taxon>
        <taxon>Mucorales</taxon>
        <taxon>Syncephalastraceae</taxon>
        <taxon>Syncephalastrum</taxon>
    </lineage>
</organism>
<keyword evidence="2" id="KW-1185">Reference proteome</keyword>
<proteinExistence type="predicted"/>
<dbReference type="OrthoDB" id="2284791at2759"/>
<dbReference type="STRING" id="13706.A0A1X2HH20"/>
<gene>
    <name evidence="1" type="ORF">BCR43DRAFT_264234</name>
</gene>
<reference evidence="1 2" key="1">
    <citation type="submission" date="2016-07" db="EMBL/GenBank/DDBJ databases">
        <title>Pervasive Adenine N6-methylation of Active Genes in Fungi.</title>
        <authorList>
            <consortium name="DOE Joint Genome Institute"/>
            <person name="Mondo S.J."/>
            <person name="Dannebaum R.O."/>
            <person name="Kuo R.C."/>
            <person name="Labutti K."/>
            <person name="Haridas S."/>
            <person name="Kuo A."/>
            <person name="Salamov A."/>
            <person name="Ahrendt S.R."/>
            <person name="Lipzen A."/>
            <person name="Sullivan W."/>
            <person name="Andreopoulos W.B."/>
            <person name="Clum A."/>
            <person name="Lindquist E."/>
            <person name="Daum C."/>
            <person name="Ramamoorthy G.K."/>
            <person name="Gryganskyi A."/>
            <person name="Culley D."/>
            <person name="Magnuson J.K."/>
            <person name="James T.Y."/>
            <person name="O'Malley M.A."/>
            <person name="Stajich J.E."/>
            <person name="Spatafora J.W."/>
            <person name="Visel A."/>
            <person name="Grigoriev I.V."/>
        </authorList>
    </citation>
    <scope>NUCLEOTIDE SEQUENCE [LARGE SCALE GENOMIC DNA]</scope>
    <source>
        <strain evidence="1 2">NRRL 2496</strain>
    </source>
</reference>
<protein>
    <submittedName>
        <fullName evidence="1">Uncharacterized protein</fullName>
    </submittedName>
</protein>
<dbReference type="Proteomes" id="UP000242180">
    <property type="component" value="Unassembled WGS sequence"/>
</dbReference>
<evidence type="ECO:0000313" key="1">
    <source>
        <dbReference type="EMBL" id="ORY98208.1"/>
    </source>
</evidence>
<accession>A0A1X2HH20</accession>
<evidence type="ECO:0000313" key="2">
    <source>
        <dbReference type="Proteomes" id="UP000242180"/>
    </source>
</evidence>